<gene>
    <name evidence="1" type="ORF">AQJ91_43760</name>
</gene>
<sequence>MSVQRQVYDYVPGKADWLAAGWLAEGRSAAALSAGAVAQREVLTCRADQPVDEILARMRDGGRAVCLVVDDDTAMGGPMPGTPPHAPG</sequence>
<keyword evidence="2" id="KW-1185">Reference proteome</keyword>
<name>A0A101UQE8_9ACTN</name>
<dbReference type="InterPro" id="IPR046342">
    <property type="entry name" value="CBS_dom_sf"/>
</dbReference>
<dbReference type="Proteomes" id="UP000053260">
    <property type="component" value="Unassembled WGS sequence"/>
</dbReference>
<organism evidence="1 2">
    <name type="scientific">Streptomyces dysideae</name>
    <dbReference type="NCBI Taxonomy" id="909626"/>
    <lineage>
        <taxon>Bacteria</taxon>
        <taxon>Bacillati</taxon>
        <taxon>Actinomycetota</taxon>
        <taxon>Actinomycetes</taxon>
        <taxon>Kitasatosporales</taxon>
        <taxon>Streptomycetaceae</taxon>
        <taxon>Streptomyces</taxon>
    </lineage>
</organism>
<dbReference type="EMBL" id="LMXB01000126">
    <property type="protein sequence ID" value="KUO14983.1"/>
    <property type="molecule type" value="Genomic_DNA"/>
</dbReference>
<evidence type="ECO:0000313" key="1">
    <source>
        <dbReference type="EMBL" id="KUO14983.1"/>
    </source>
</evidence>
<dbReference type="SUPFAM" id="SSF54631">
    <property type="entry name" value="CBS-domain pair"/>
    <property type="match status" value="1"/>
</dbReference>
<proteinExistence type="predicted"/>
<dbReference type="RefSeq" id="WP_067034352.1">
    <property type="nucleotide sequence ID" value="NZ_KQ949124.1"/>
</dbReference>
<accession>A0A101UQE8</accession>
<protein>
    <submittedName>
        <fullName evidence="1">Uncharacterized protein</fullName>
    </submittedName>
</protein>
<dbReference type="AlphaFoldDB" id="A0A101UQE8"/>
<evidence type="ECO:0000313" key="2">
    <source>
        <dbReference type="Proteomes" id="UP000053260"/>
    </source>
</evidence>
<comment type="caution">
    <text evidence="1">The sequence shown here is derived from an EMBL/GenBank/DDBJ whole genome shotgun (WGS) entry which is preliminary data.</text>
</comment>
<reference evidence="1 2" key="1">
    <citation type="submission" date="2015-10" db="EMBL/GenBank/DDBJ databases">
        <title>Draft genome sequence of Streptomyces sp. RV15, isolated from a marine sponge.</title>
        <authorList>
            <person name="Ruckert C."/>
            <person name="Abdelmohsen U.R."/>
            <person name="Winkler A."/>
            <person name="Hentschel U."/>
            <person name="Kalinowski J."/>
            <person name="Kampfer P."/>
            <person name="Glaeser S."/>
        </authorList>
    </citation>
    <scope>NUCLEOTIDE SEQUENCE [LARGE SCALE GENOMIC DNA]</scope>
    <source>
        <strain evidence="1 2">RV15</strain>
    </source>
</reference>